<organism evidence="1 2">
    <name type="scientific">Spongiactinospora gelatinilytica</name>
    <dbReference type="NCBI Taxonomy" id="2666298"/>
    <lineage>
        <taxon>Bacteria</taxon>
        <taxon>Bacillati</taxon>
        <taxon>Actinomycetota</taxon>
        <taxon>Actinomycetes</taxon>
        <taxon>Streptosporangiales</taxon>
        <taxon>Streptosporangiaceae</taxon>
        <taxon>Spongiactinospora</taxon>
    </lineage>
</organism>
<dbReference type="Proteomes" id="UP000248544">
    <property type="component" value="Unassembled WGS sequence"/>
</dbReference>
<sequence length="165" mass="18068">GGRGACDALATAGVATTRWDVEETRDLDRYALLGHDLLVNAVSTGEPAPPFLTTADIADPGRRLRVISDVTCDFTSDRNLLPIYDRPTDWHRPVRRLRAEPVPLDFIAIENLPSLLPRKASAAFSADLLPHLMTLGEPTPAWLRCQEMFHAAGRPAAAVMEETDV</sequence>
<protein>
    <submittedName>
        <fullName evidence="1">Saccharopine dehydrogenase</fullName>
    </submittedName>
</protein>
<evidence type="ECO:0000313" key="1">
    <source>
        <dbReference type="EMBL" id="PZG31349.1"/>
    </source>
</evidence>
<comment type="caution">
    <text evidence="1">The sequence shown here is derived from an EMBL/GenBank/DDBJ whole genome shotgun (WGS) entry which is preliminary data.</text>
</comment>
<evidence type="ECO:0000313" key="2">
    <source>
        <dbReference type="Proteomes" id="UP000248544"/>
    </source>
</evidence>
<keyword evidence="2" id="KW-1185">Reference proteome</keyword>
<gene>
    <name evidence="1" type="ORF">C1I98_30245</name>
</gene>
<reference evidence="1 2" key="1">
    <citation type="submission" date="2018-01" db="EMBL/GenBank/DDBJ databases">
        <title>Draft genome sequence of Sphaerisporangium sp. 7K107.</title>
        <authorList>
            <person name="Sahin N."/>
            <person name="Saygin H."/>
            <person name="Ay H."/>
        </authorList>
    </citation>
    <scope>NUCLEOTIDE SEQUENCE [LARGE SCALE GENOMIC DNA]</scope>
    <source>
        <strain evidence="1 2">7K107</strain>
    </source>
</reference>
<dbReference type="EMBL" id="POUA01000328">
    <property type="protein sequence ID" value="PZG31349.1"/>
    <property type="molecule type" value="Genomic_DNA"/>
</dbReference>
<dbReference type="AlphaFoldDB" id="A0A2W2FMZ8"/>
<proteinExistence type="predicted"/>
<dbReference type="Gene3D" id="3.40.50.720">
    <property type="entry name" value="NAD(P)-binding Rossmann-like Domain"/>
    <property type="match status" value="1"/>
</dbReference>
<accession>A0A2W2FMZ8</accession>
<name>A0A2W2FMZ8_9ACTN</name>
<feature type="non-terminal residue" evidence="1">
    <location>
        <position position="1"/>
    </location>
</feature>